<keyword evidence="7" id="KW-0325">Glycoprotein</keyword>
<evidence type="ECO:0000256" key="6">
    <source>
        <dbReference type="ARBA" id="ARBA00023136"/>
    </source>
</evidence>
<keyword evidence="4" id="KW-0812">Transmembrane</keyword>
<protein>
    <submittedName>
        <fullName evidence="8">Epithelial membrane protein</fullName>
    </submittedName>
</protein>
<keyword evidence="6" id="KW-0472">Membrane</keyword>
<evidence type="ECO:0000256" key="3">
    <source>
        <dbReference type="ARBA" id="ARBA00022475"/>
    </source>
</evidence>
<organism evidence="8 9">
    <name type="scientific">Operophtera brumata</name>
    <name type="common">Winter moth</name>
    <name type="synonym">Phalaena brumata</name>
    <dbReference type="NCBI Taxonomy" id="104452"/>
    <lineage>
        <taxon>Eukaryota</taxon>
        <taxon>Metazoa</taxon>
        <taxon>Ecdysozoa</taxon>
        <taxon>Arthropoda</taxon>
        <taxon>Hexapoda</taxon>
        <taxon>Insecta</taxon>
        <taxon>Pterygota</taxon>
        <taxon>Neoptera</taxon>
        <taxon>Endopterygota</taxon>
        <taxon>Lepidoptera</taxon>
        <taxon>Glossata</taxon>
        <taxon>Ditrysia</taxon>
        <taxon>Geometroidea</taxon>
        <taxon>Geometridae</taxon>
        <taxon>Larentiinae</taxon>
        <taxon>Operophtera</taxon>
    </lineage>
</organism>
<dbReference type="GO" id="GO:0005044">
    <property type="term" value="F:scavenger receptor activity"/>
    <property type="evidence" value="ECO:0007669"/>
    <property type="project" value="TreeGrafter"/>
</dbReference>
<sequence>MLDTKQTLYVFMPNLCRRLPFVYEKEVELLRYRIPDNAFDDPDNNPSNQCYCEVDSGVCPPRGVINVTACTMGAPAMVSFPHFYLGDPKLREDVIGLKPDPARHETYVDIHPTLGIALLGRS</sequence>
<comment type="similarity">
    <text evidence="2">Belongs to the CD36 family.</text>
</comment>
<dbReference type="PANTHER" id="PTHR11923:SF50">
    <property type="entry name" value="GH19047P"/>
    <property type="match status" value="1"/>
</dbReference>
<evidence type="ECO:0000256" key="4">
    <source>
        <dbReference type="ARBA" id="ARBA00022692"/>
    </source>
</evidence>
<proteinExistence type="inferred from homology"/>
<dbReference type="PANTHER" id="PTHR11923">
    <property type="entry name" value="SCAVENGER RECEPTOR CLASS B TYPE-1 SR-B1"/>
    <property type="match status" value="1"/>
</dbReference>
<evidence type="ECO:0000256" key="2">
    <source>
        <dbReference type="ARBA" id="ARBA00010532"/>
    </source>
</evidence>
<evidence type="ECO:0000256" key="1">
    <source>
        <dbReference type="ARBA" id="ARBA00004236"/>
    </source>
</evidence>
<comment type="subcellular location">
    <subcellularLocation>
        <location evidence="1">Cell membrane</location>
    </subcellularLocation>
</comment>
<dbReference type="InterPro" id="IPR002159">
    <property type="entry name" value="CD36_fam"/>
</dbReference>
<dbReference type="Proteomes" id="UP000037510">
    <property type="component" value="Unassembled WGS sequence"/>
</dbReference>
<dbReference type="EMBL" id="JTDY01014763">
    <property type="protein sequence ID" value="KOB51995.1"/>
    <property type="molecule type" value="Genomic_DNA"/>
</dbReference>
<evidence type="ECO:0000256" key="5">
    <source>
        <dbReference type="ARBA" id="ARBA00022989"/>
    </source>
</evidence>
<evidence type="ECO:0000313" key="9">
    <source>
        <dbReference type="Proteomes" id="UP000037510"/>
    </source>
</evidence>
<name>A0A0L7K2C2_OPEBR</name>
<dbReference type="PRINTS" id="PR01609">
    <property type="entry name" value="CD36FAMILY"/>
</dbReference>
<accession>A0A0L7K2C2</accession>
<keyword evidence="9" id="KW-1185">Reference proteome</keyword>
<dbReference type="Pfam" id="PF01130">
    <property type="entry name" value="CD36"/>
    <property type="match status" value="1"/>
</dbReference>
<keyword evidence="3" id="KW-1003">Cell membrane</keyword>
<dbReference type="STRING" id="104452.A0A0L7K2C2"/>
<dbReference type="AlphaFoldDB" id="A0A0L7K2C2"/>
<gene>
    <name evidence="8" type="ORF">OBRU01_26713</name>
</gene>
<evidence type="ECO:0000313" key="8">
    <source>
        <dbReference type="EMBL" id="KOB51995.1"/>
    </source>
</evidence>
<dbReference type="GO" id="GO:0005886">
    <property type="term" value="C:plasma membrane"/>
    <property type="evidence" value="ECO:0007669"/>
    <property type="project" value="UniProtKB-SubCell"/>
</dbReference>
<keyword evidence="5" id="KW-1133">Transmembrane helix</keyword>
<evidence type="ECO:0000256" key="7">
    <source>
        <dbReference type="ARBA" id="ARBA00023180"/>
    </source>
</evidence>
<comment type="caution">
    <text evidence="8">The sequence shown here is derived from an EMBL/GenBank/DDBJ whole genome shotgun (WGS) entry which is preliminary data.</text>
</comment>
<reference evidence="8 9" key="1">
    <citation type="journal article" date="2015" name="Genome Biol. Evol.">
        <title>The genome of winter moth (Operophtera brumata) provides a genomic perspective on sexual dimorphism and phenology.</title>
        <authorList>
            <person name="Derks M.F."/>
            <person name="Smit S."/>
            <person name="Salis L."/>
            <person name="Schijlen E."/>
            <person name="Bossers A."/>
            <person name="Mateman C."/>
            <person name="Pijl A.S."/>
            <person name="de Ridder D."/>
            <person name="Groenen M.A."/>
            <person name="Visser M.E."/>
            <person name="Megens H.J."/>
        </authorList>
    </citation>
    <scope>NUCLEOTIDE SEQUENCE [LARGE SCALE GENOMIC DNA]</scope>
    <source>
        <strain evidence="8">WM2013NL</strain>
        <tissue evidence="8">Head and thorax</tissue>
    </source>
</reference>
<dbReference type="GO" id="GO:0005737">
    <property type="term" value="C:cytoplasm"/>
    <property type="evidence" value="ECO:0007669"/>
    <property type="project" value="TreeGrafter"/>
</dbReference>
<feature type="non-terminal residue" evidence="8">
    <location>
        <position position="122"/>
    </location>
</feature>